<evidence type="ECO:0000313" key="3">
    <source>
        <dbReference type="Proteomes" id="UP000054359"/>
    </source>
</evidence>
<proteinExistence type="predicted"/>
<feature type="non-terminal residue" evidence="2">
    <location>
        <position position="598"/>
    </location>
</feature>
<protein>
    <submittedName>
        <fullName evidence="2">Transmembrane protein 209</fullName>
    </submittedName>
</protein>
<dbReference type="PANTHER" id="PTHR21780">
    <property type="entry name" value="TRANSMEMBRANE PROTEIN 209"/>
    <property type="match status" value="1"/>
</dbReference>
<keyword evidence="3" id="KW-1185">Reference proteome</keyword>
<dbReference type="AlphaFoldDB" id="A0A087TWG1"/>
<accession>A0A087TWG1</accession>
<evidence type="ECO:0000256" key="1">
    <source>
        <dbReference type="SAM" id="Phobius"/>
    </source>
</evidence>
<gene>
    <name evidence="2" type="ORF">X975_06702</name>
</gene>
<dbReference type="STRING" id="407821.A0A087TWG1"/>
<dbReference type="EMBL" id="KK117072">
    <property type="protein sequence ID" value="KFM69450.1"/>
    <property type="molecule type" value="Genomic_DNA"/>
</dbReference>
<dbReference type="OrthoDB" id="509821at2759"/>
<keyword evidence="1" id="KW-0472">Membrane</keyword>
<keyword evidence="1 2" id="KW-0812">Transmembrane</keyword>
<organism evidence="2 3">
    <name type="scientific">Stegodyphus mimosarum</name>
    <name type="common">African social velvet spider</name>
    <dbReference type="NCBI Taxonomy" id="407821"/>
    <lineage>
        <taxon>Eukaryota</taxon>
        <taxon>Metazoa</taxon>
        <taxon>Ecdysozoa</taxon>
        <taxon>Arthropoda</taxon>
        <taxon>Chelicerata</taxon>
        <taxon>Arachnida</taxon>
        <taxon>Araneae</taxon>
        <taxon>Araneomorphae</taxon>
        <taxon>Entelegynae</taxon>
        <taxon>Eresoidea</taxon>
        <taxon>Eresidae</taxon>
        <taxon>Stegodyphus</taxon>
    </lineage>
</organism>
<dbReference type="GO" id="GO:0016020">
    <property type="term" value="C:membrane"/>
    <property type="evidence" value="ECO:0007669"/>
    <property type="project" value="TreeGrafter"/>
</dbReference>
<dbReference type="Pfam" id="PF09786">
    <property type="entry name" value="CytochromB561_N"/>
    <property type="match status" value="1"/>
</dbReference>
<dbReference type="PANTHER" id="PTHR21780:SF0">
    <property type="entry name" value="TRANSMEMBRANE PROTEIN 209"/>
    <property type="match status" value="1"/>
</dbReference>
<reference evidence="2 3" key="1">
    <citation type="submission" date="2013-11" db="EMBL/GenBank/DDBJ databases">
        <title>Genome sequencing of Stegodyphus mimosarum.</title>
        <authorList>
            <person name="Bechsgaard J."/>
        </authorList>
    </citation>
    <scope>NUCLEOTIDE SEQUENCE [LARGE SCALE GENOMIC DNA]</scope>
</reference>
<dbReference type="Proteomes" id="UP000054359">
    <property type="component" value="Unassembled WGS sequence"/>
</dbReference>
<sequence>MASLKIRNFRVMLLNLIYESPQVFKYFSFTLYCRLYKLINTCFLTEVIHSLCSTVMSYIIGDKQKIEWKTHWQSPVCRAILRRRFFMTKSKSAVTSTLCNSTVAFLLFIEVKNNYISKLFGDYSFFMWYFEFALGIILALNAFIAVILYAWSVLSKPMPISPVQQRLFGISENDPGFEVKKLDDSIVESTPQKHLQFTSWRDSLNCSSPSFLSVTPLNYSAGSWASSISPNSPGMDTTSSSWSFYRPSSPLHYVSTPKSANTDKFSLRKINHSEYIESPYERPIKNKKQLEEFLKQREEEEKKMKSMTFEDSKAFISNVSSVDNSPMSILSKCRYQRAYRLPHMETTEDESSEIHCGDNLLHKLKITDKMLTTWCERVRKWICQTILVKLVKEIDDINNTMSQIGLPEFQIGSVSLFALHQIAVTKSQHLPTLSAVLPYVDMHLNQEYLIRRLKDLAHGGCMGDFKWNSGGTYDDKQWCDDLPTDSAIIIHIFCCYLDAHLPPEPHFPEGKPFSSKYFKKIPEKPVLSKDLCYIFQSSVNPPQFKVVLGEDICNLQKGRNNLFCAIVIFLHHLKTKECGMLGRVNLGKSGLNILWVID</sequence>
<evidence type="ECO:0000313" key="2">
    <source>
        <dbReference type="EMBL" id="KFM69450.1"/>
    </source>
</evidence>
<name>A0A087TWG1_STEMI</name>
<feature type="transmembrane region" description="Helical" evidence="1">
    <location>
        <begin position="92"/>
        <end position="109"/>
    </location>
</feature>
<dbReference type="InterPro" id="IPR019176">
    <property type="entry name" value="Cytochrome_B561-rel"/>
</dbReference>
<feature type="transmembrane region" description="Helical" evidence="1">
    <location>
        <begin position="129"/>
        <end position="151"/>
    </location>
</feature>
<keyword evidence="1" id="KW-1133">Transmembrane helix</keyword>
<dbReference type="OMA" id="QTMHGDD"/>